<keyword evidence="3" id="KW-1185">Reference proteome</keyword>
<dbReference type="EMBL" id="FXUL01000010">
    <property type="protein sequence ID" value="SMP64545.1"/>
    <property type="molecule type" value="Genomic_DNA"/>
</dbReference>
<reference evidence="2 3" key="1">
    <citation type="submission" date="2017-05" db="EMBL/GenBank/DDBJ databases">
        <authorList>
            <person name="Varghese N."/>
            <person name="Submissions S."/>
        </authorList>
    </citation>
    <scope>NUCLEOTIDE SEQUENCE [LARGE SCALE GENOMIC DNA]</scope>
    <source>
        <strain evidence="2 3">DSM 26001</strain>
    </source>
</reference>
<gene>
    <name evidence="2" type="ORF">SAMN06295970_11033</name>
</gene>
<dbReference type="InterPro" id="IPR053853">
    <property type="entry name" value="FitA-like_RHH"/>
</dbReference>
<dbReference type="Proteomes" id="UP001158049">
    <property type="component" value="Unassembled WGS sequence"/>
</dbReference>
<evidence type="ECO:0000313" key="3">
    <source>
        <dbReference type="Proteomes" id="UP001158049"/>
    </source>
</evidence>
<evidence type="ECO:0000313" key="2">
    <source>
        <dbReference type="EMBL" id="SMP64545.1"/>
    </source>
</evidence>
<evidence type="ECO:0000259" key="1">
    <source>
        <dbReference type="Pfam" id="PF22513"/>
    </source>
</evidence>
<dbReference type="Gene3D" id="1.10.1220.10">
    <property type="entry name" value="Met repressor-like"/>
    <property type="match status" value="1"/>
</dbReference>
<dbReference type="Pfam" id="PF22513">
    <property type="entry name" value="FitA-like_RHH"/>
    <property type="match status" value="1"/>
</dbReference>
<dbReference type="SUPFAM" id="SSF47598">
    <property type="entry name" value="Ribbon-helix-helix"/>
    <property type="match status" value="1"/>
</dbReference>
<proteinExistence type="predicted"/>
<organism evidence="2 3">
    <name type="scientific">Noviherbaspirillum suwonense</name>
    <dbReference type="NCBI Taxonomy" id="1224511"/>
    <lineage>
        <taxon>Bacteria</taxon>
        <taxon>Pseudomonadati</taxon>
        <taxon>Pseudomonadota</taxon>
        <taxon>Betaproteobacteria</taxon>
        <taxon>Burkholderiales</taxon>
        <taxon>Oxalobacteraceae</taxon>
        <taxon>Noviherbaspirillum</taxon>
    </lineage>
</organism>
<sequence>MASLTIRNLDEELKARLRVEAAVHGNSMEEEVRCILRKALTGAPSAKGLGSRISARFKAVNGVDLELPPRADAPRPADF</sequence>
<dbReference type="InterPro" id="IPR013321">
    <property type="entry name" value="Arc_rbn_hlx_hlx"/>
</dbReference>
<dbReference type="InterPro" id="IPR010985">
    <property type="entry name" value="Ribbon_hlx_hlx"/>
</dbReference>
<comment type="caution">
    <text evidence="2">The sequence shown here is derived from an EMBL/GenBank/DDBJ whole genome shotgun (WGS) entry which is preliminary data.</text>
</comment>
<feature type="domain" description="Antitoxin FitA-like ribbon-helix-helix" evidence="1">
    <location>
        <begin position="2"/>
        <end position="40"/>
    </location>
</feature>
<name>A0ABY1QBY9_9BURK</name>
<protein>
    <submittedName>
        <fullName evidence="2">Plasmid stability protein</fullName>
    </submittedName>
</protein>
<dbReference type="RefSeq" id="WP_283442880.1">
    <property type="nucleotide sequence ID" value="NZ_FXUL01000010.1"/>
</dbReference>
<accession>A0ABY1QBY9</accession>